<proteinExistence type="predicted"/>
<dbReference type="Proteomes" id="UP000010793">
    <property type="component" value="Chromosome"/>
</dbReference>
<feature type="domain" description="AAA+ ATPase" evidence="1">
    <location>
        <begin position="127"/>
        <end position="274"/>
    </location>
</feature>
<sequence>MKRILKLQIADSSYCLQNYKKYLEELKQIARDGKDPNCKKCDEDGFKKVSQSSIFSGRKVFLPEMCDCVKNEKTEISNKLDKLEKIIVKYNDIFNSLDINMTLDIFANRFNNQKLVDTIKKYLELGSMSSLYLEGESGTGKTTILKMLWQIYAINNIKVLYIEASNFEDMHKNLFNKNAQDKDLKSNIDSKIENVKHADIIMIDDVDSVGFHYAAEGYYKLFDKIRALEKTVIITSNKNYCSLMNSLNIKTRKDNIEEIKGRLTSRLLNLNIIELKMQKVKELITA</sequence>
<dbReference type="SMART" id="SM00382">
    <property type="entry name" value="AAA"/>
    <property type="match status" value="1"/>
</dbReference>
<dbReference type="PANTHER" id="PTHR30050:SF4">
    <property type="entry name" value="ATP-BINDING PROTEIN RV3427C IN INSERTION SEQUENCE-RELATED"/>
    <property type="match status" value="1"/>
</dbReference>
<dbReference type="InterPro" id="IPR025662">
    <property type="entry name" value="Sigma_54_int_dom_ATP-bd_1"/>
</dbReference>
<dbReference type="InterPro" id="IPR027417">
    <property type="entry name" value="P-loop_NTPase"/>
</dbReference>
<dbReference type="KEGG" id="bpip:BPP43_04035"/>
<accession>A0A3B6VY17</accession>
<dbReference type="CDD" id="cd00009">
    <property type="entry name" value="AAA"/>
    <property type="match status" value="1"/>
</dbReference>
<gene>
    <name evidence="2" type="ORF">BPP43_04035</name>
</gene>
<dbReference type="GO" id="GO:0016887">
    <property type="term" value="F:ATP hydrolysis activity"/>
    <property type="evidence" value="ECO:0007669"/>
    <property type="project" value="InterPro"/>
</dbReference>
<dbReference type="SUPFAM" id="SSF52540">
    <property type="entry name" value="P-loop containing nucleoside triphosphate hydrolases"/>
    <property type="match status" value="1"/>
</dbReference>
<protein>
    <submittedName>
        <fullName evidence="2">DNA replication protein DnaC-like protein</fullName>
    </submittedName>
</protein>
<evidence type="ECO:0000313" key="3">
    <source>
        <dbReference type="Proteomes" id="UP000010793"/>
    </source>
</evidence>
<dbReference type="Pfam" id="PF00004">
    <property type="entry name" value="AAA"/>
    <property type="match status" value="1"/>
</dbReference>
<dbReference type="RefSeq" id="WP_015274224.1">
    <property type="nucleotide sequence ID" value="NC_019908.1"/>
</dbReference>
<dbReference type="InterPro" id="IPR003593">
    <property type="entry name" value="AAA+_ATPase"/>
</dbReference>
<dbReference type="InterPro" id="IPR003959">
    <property type="entry name" value="ATPase_AAA_core"/>
</dbReference>
<dbReference type="GO" id="GO:0006260">
    <property type="term" value="P:DNA replication"/>
    <property type="evidence" value="ECO:0007669"/>
    <property type="project" value="TreeGrafter"/>
</dbReference>
<keyword evidence="3" id="KW-1185">Reference proteome</keyword>
<name>A0A3B6VY17_BRAPL</name>
<reference evidence="2 3" key="1">
    <citation type="journal article" date="2013" name="Genome Announc.">
        <title>Complete Genome Sequence of the Porcine Strain Brachyspira pilosicoli P43/6/78(T.).</title>
        <authorList>
            <person name="Lin C."/>
            <person name="den Bakker H.C."/>
            <person name="Suzuki H."/>
            <person name="Lefebure T."/>
            <person name="Ponnala L."/>
            <person name="Sun Q."/>
            <person name="Stanhope M.J."/>
            <person name="Wiedmann M."/>
            <person name="Duhamel G.E."/>
        </authorList>
    </citation>
    <scope>NUCLEOTIDE SEQUENCE [LARGE SCALE GENOMIC DNA]</scope>
    <source>
        <strain evidence="2 3">P43/6/78</strain>
    </source>
</reference>
<dbReference type="PANTHER" id="PTHR30050">
    <property type="entry name" value="CHROMOSOMAL REPLICATION INITIATOR PROTEIN DNAA"/>
    <property type="match status" value="1"/>
</dbReference>
<dbReference type="GO" id="GO:0005524">
    <property type="term" value="F:ATP binding"/>
    <property type="evidence" value="ECO:0007669"/>
    <property type="project" value="InterPro"/>
</dbReference>
<dbReference type="Gene3D" id="3.40.50.300">
    <property type="entry name" value="P-loop containing nucleotide triphosphate hydrolases"/>
    <property type="match status" value="1"/>
</dbReference>
<dbReference type="PROSITE" id="PS00675">
    <property type="entry name" value="SIGMA54_INTERACT_1"/>
    <property type="match status" value="1"/>
</dbReference>
<organism evidence="2 3">
    <name type="scientific">Brachyspira pilosicoli P43/6/78</name>
    <dbReference type="NCBI Taxonomy" id="1042417"/>
    <lineage>
        <taxon>Bacteria</taxon>
        <taxon>Pseudomonadati</taxon>
        <taxon>Spirochaetota</taxon>
        <taxon>Spirochaetia</taxon>
        <taxon>Brachyspirales</taxon>
        <taxon>Brachyspiraceae</taxon>
        <taxon>Brachyspira</taxon>
    </lineage>
</organism>
<evidence type="ECO:0000313" key="2">
    <source>
        <dbReference type="EMBL" id="AGA66097.1"/>
    </source>
</evidence>
<evidence type="ECO:0000259" key="1">
    <source>
        <dbReference type="SMART" id="SM00382"/>
    </source>
</evidence>
<dbReference type="AlphaFoldDB" id="A0A3B6VY17"/>
<dbReference type="EMBL" id="CP002873">
    <property type="protein sequence ID" value="AGA66097.1"/>
    <property type="molecule type" value="Genomic_DNA"/>
</dbReference>